<feature type="compositionally biased region" description="Low complexity" evidence="1">
    <location>
        <begin position="268"/>
        <end position="278"/>
    </location>
</feature>
<proteinExistence type="predicted"/>
<evidence type="ECO:0000256" key="2">
    <source>
        <dbReference type="SAM" id="Phobius"/>
    </source>
</evidence>
<dbReference type="EMBL" id="CACVBS010000101">
    <property type="protein sequence ID" value="CAA7271199.1"/>
    <property type="molecule type" value="Genomic_DNA"/>
</dbReference>
<feature type="compositionally biased region" description="Basic and acidic residues" evidence="1">
    <location>
        <begin position="396"/>
        <end position="411"/>
    </location>
</feature>
<dbReference type="Proteomes" id="UP000467700">
    <property type="component" value="Unassembled WGS sequence"/>
</dbReference>
<feature type="region of interest" description="Disordered" evidence="1">
    <location>
        <begin position="379"/>
        <end position="482"/>
    </location>
</feature>
<feature type="compositionally biased region" description="Pro residues" evidence="1">
    <location>
        <begin position="319"/>
        <end position="330"/>
    </location>
</feature>
<reference evidence="3 4" key="1">
    <citation type="submission" date="2020-01" db="EMBL/GenBank/DDBJ databases">
        <authorList>
            <person name="Gupta K D."/>
        </authorList>
    </citation>
    <scope>NUCLEOTIDE SEQUENCE [LARGE SCALE GENOMIC DNA]</scope>
</reference>
<feature type="compositionally biased region" description="Basic and acidic residues" evidence="1">
    <location>
        <begin position="419"/>
        <end position="431"/>
    </location>
</feature>
<feature type="compositionally biased region" description="Pro residues" evidence="1">
    <location>
        <begin position="215"/>
        <end position="226"/>
    </location>
</feature>
<feature type="region of interest" description="Disordered" evidence="1">
    <location>
        <begin position="156"/>
        <end position="358"/>
    </location>
</feature>
<feature type="compositionally biased region" description="Gly residues" evidence="1">
    <location>
        <begin position="441"/>
        <end position="455"/>
    </location>
</feature>
<accession>A0A8S0WD02</accession>
<evidence type="ECO:0000313" key="3">
    <source>
        <dbReference type="EMBL" id="CAA7271199.1"/>
    </source>
</evidence>
<feature type="transmembrane region" description="Helical" evidence="2">
    <location>
        <begin position="133"/>
        <end position="155"/>
    </location>
</feature>
<feature type="compositionally biased region" description="Pro residues" evidence="1">
    <location>
        <begin position="471"/>
        <end position="482"/>
    </location>
</feature>
<comment type="caution">
    <text evidence="3">The sequence shown here is derived from an EMBL/GenBank/DDBJ whole genome shotgun (WGS) entry which is preliminary data.</text>
</comment>
<dbReference type="PRINTS" id="PR01217">
    <property type="entry name" value="PRICHEXTENSN"/>
</dbReference>
<name>A0A8S0WD02_CYCAE</name>
<evidence type="ECO:0000313" key="4">
    <source>
        <dbReference type="Proteomes" id="UP000467700"/>
    </source>
</evidence>
<keyword evidence="2" id="KW-0812">Transmembrane</keyword>
<feature type="compositionally biased region" description="Low complexity" evidence="1">
    <location>
        <begin position="308"/>
        <end position="318"/>
    </location>
</feature>
<feature type="compositionally biased region" description="Pro residues" evidence="1">
    <location>
        <begin position="242"/>
        <end position="262"/>
    </location>
</feature>
<gene>
    <name evidence="3" type="ORF">AAE3_LOCUS13280</name>
</gene>
<evidence type="ECO:0000256" key="1">
    <source>
        <dbReference type="SAM" id="MobiDB-lite"/>
    </source>
</evidence>
<feature type="compositionally biased region" description="Low complexity" evidence="1">
    <location>
        <begin position="331"/>
        <end position="352"/>
    </location>
</feature>
<keyword evidence="2" id="KW-0472">Membrane</keyword>
<keyword evidence="2" id="KW-1133">Transmembrane helix</keyword>
<sequence length="482" mass="51667">MSSTVSVPFHSLRVGGDSGGDSATQPPRPSFLYVYDGIGLETLDESRALRSVWDIVRLSSVLCAALIRRLRQLDLDGYEEGINISSKARKATSEVWHNIGLQDQSTRRPEEKRTRRLGEEKARMATTHRTTPIYVGVIIAAVVIGAVVCTLKVAARRRRRGRDAPTKMTALPPAAPSPVQYGLPQPHAPPPGAPPWHFAPSPSYNANVPLSPQLSSPPPPLSPPPSSLQARAYQVSYQPQAYHPPPPAAVPANRPSPSPPSPTHHRAPSTLLSSSGPAAPAPVFPVPQMRLSLPPPISRAHPQDQEQEQGQGQERYSPSSPPGVPIPIPVPSSAIPANQHQHQHQQNQQNQQPPSALTPSLMDRMREVQTLMLEIHRLEAREGSGYDPGDGDGTDAESRRRRIEEMRRRVGELSGVDVDVDRRDERGRSGEGLESVLVLGAEGGSTTGAGAGAGVGAEARSNSEGRSETPLGPPPAYAPSPP</sequence>
<dbReference type="AlphaFoldDB" id="A0A8S0WD02"/>
<keyword evidence="4" id="KW-1185">Reference proteome</keyword>
<organism evidence="3 4">
    <name type="scientific">Cyclocybe aegerita</name>
    <name type="common">Black poplar mushroom</name>
    <name type="synonym">Agrocybe aegerita</name>
    <dbReference type="NCBI Taxonomy" id="1973307"/>
    <lineage>
        <taxon>Eukaryota</taxon>
        <taxon>Fungi</taxon>
        <taxon>Dikarya</taxon>
        <taxon>Basidiomycota</taxon>
        <taxon>Agaricomycotina</taxon>
        <taxon>Agaricomycetes</taxon>
        <taxon>Agaricomycetidae</taxon>
        <taxon>Agaricales</taxon>
        <taxon>Agaricineae</taxon>
        <taxon>Bolbitiaceae</taxon>
        <taxon>Cyclocybe</taxon>
    </lineage>
</organism>
<protein>
    <submittedName>
        <fullName evidence="3">Uncharacterized protein</fullName>
    </submittedName>
</protein>